<protein>
    <recommendedName>
        <fullName evidence="4">Cell wall protein PhiA</fullName>
    </recommendedName>
</protein>
<sequence>MKTFAVASLAAAAAAAMPAANEARQTTNSDITNFEILPLRSASDIHFARISATKSSLFAKLPEQDASCLAGVDGNQPAAFQINSEDKTLWLYASGNPRQQIYVDRSGMGQGKIGYTTGAQPAPRNAEREGWAINADGNLQFDGTDLTACPNSIDGAWSIWLSGASNPGGNEGCLGFSARAGKVEKPNDCLYTS</sequence>
<comment type="caution">
    <text evidence="2">The sequence shown here is derived from an EMBL/GenBank/DDBJ whole genome shotgun (WGS) entry which is preliminary data.</text>
</comment>
<dbReference type="AlphaFoldDB" id="A0A9N9VM47"/>
<dbReference type="Proteomes" id="UP000696573">
    <property type="component" value="Unassembled WGS sequence"/>
</dbReference>
<dbReference type="EMBL" id="CABFNQ020000700">
    <property type="protein sequence ID" value="CAH0024840.1"/>
    <property type="molecule type" value="Genomic_DNA"/>
</dbReference>
<name>A0A9N9VM47_9HYPO</name>
<evidence type="ECO:0008006" key="4">
    <source>
        <dbReference type="Google" id="ProtNLM"/>
    </source>
</evidence>
<feature type="signal peptide" evidence="1">
    <location>
        <begin position="1"/>
        <end position="23"/>
    </location>
</feature>
<evidence type="ECO:0000313" key="2">
    <source>
        <dbReference type="EMBL" id="CAH0024840.1"/>
    </source>
</evidence>
<evidence type="ECO:0000256" key="1">
    <source>
        <dbReference type="SAM" id="SignalP"/>
    </source>
</evidence>
<organism evidence="2 3">
    <name type="scientific">Clonostachys rhizophaga</name>
    <dbReference type="NCBI Taxonomy" id="160324"/>
    <lineage>
        <taxon>Eukaryota</taxon>
        <taxon>Fungi</taxon>
        <taxon>Dikarya</taxon>
        <taxon>Ascomycota</taxon>
        <taxon>Pezizomycotina</taxon>
        <taxon>Sordariomycetes</taxon>
        <taxon>Hypocreomycetidae</taxon>
        <taxon>Hypocreales</taxon>
        <taxon>Bionectriaceae</taxon>
        <taxon>Clonostachys</taxon>
    </lineage>
</organism>
<feature type="chain" id="PRO_5040458428" description="Cell wall protein PhiA" evidence="1">
    <location>
        <begin position="24"/>
        <end position="193"/>
    </location>
</feature>
<keyword evidence="1" id="KW-0732">Signal</keyword>
<dbReference type="OrthoDB" id="4093325at2759"/>
<reference evidence="2" key="1">
    <citation type="submission" date="2021-10" db="EMBL/GenBank/DDBJ databases">
        <authorList>
            <person name="Piombo E."/>
        </authorList>
    </citation>
    <scope>NUCLEOTIDE SEQUENCE</scope>
</reference>
<accession>A0A9N9VM47</accession>
<keyword evidence="3" id="KW-1185">Reference proteome</keyword>
<gene>
    <name evidence="2" type="ORF">CRHIZ90672A_00012025</name>
</gene>
<proteinExistence type="predicted"/>
<evidence type="ECO:0000313" key="3">
    <source>
        <dbReference type="Proteomes" id="UP000696573"/>
    </source>
</evidence>